<comment type="caution">
    <text evidence="4">The sequence shown here is derived from an EMBL/GenBank/DDBJ whole genome shotgun (WGS) entry which is preliminary data.</text>
</comment>
<reference evidence="5" key="1">
    <citation type="journal article" date="2019" name="Curr. Biol.">
        <title>Genome Sequence of Striga asiatica Provides Insight into the Evolution of Plant Parasitism.</title>
        <authorList>
            <person name="Yoshida S."/>
            <person name="Kim S."/>
            <person name="Wafula E.K."/>
            <person name="Tanskanen J."/>
            <person name="Kim Y.M."/>
            <person name="Honaas L."/>
            <person name="Yang Z."/>
            <person name="Spallek T."/>
            <person name="Conn C.E."/>
            <person name="Ichihashi Y."/>
            <person name="Cheong K."/>
            <person name="Cui S."/>
            <person name="Der J.P."/>
            <person name="Gundlach H."/>
            <person name="Jiao Y."/>
            <person name="Hori C."/>
            <person name="Ishida J.K."/>
            <person name="Kasahara H."/>
            <person name="Kiba T."/>
            <person name="Kim M.S."/>
            <person name="Koo N."/>
            <person name="Laohavisit A."/>
            <person name="Lee Y.H."/>
            <person name="Lumba S."/>
            <person name="McCourt P."/>
            <person name="Mortimer J.C."/>
            <person name="Mutuku J.M."/>
            <person name="Nomura T."/>
            <person name="Sasaki-Sekimoto Y."/>
            <person name="Seto Y."/>
            <person name="Wang Y."/>
            <person name="Wakatake T."/>
            <person name="Sakakibara H."/>
            <person name="Demura T."/>
            <person name="Yamaguchi S."/>
            <person name="Yoneyama K."/>
            <person name="Manabe R.I."/>
            <person name="Nelson D.C."/>
            <person name="Schulman A.H."/>
            <person name="Timko M.P."/>
            <person name="dePamphilis C.W."/>
            <person name="Choi D."/>
            <person name="Shirasu K."/>
        </authorList>
    </citation>
    <scope>NUCLEOTIDE SEQUENCE [LARGE SCALE GENOMIC DNA]</scope>
    <source>
        <strain evidence="5">cv. UVA1</strain>
    </source>
</reference>
<dbReference type="InterPro" id="IPR013210">
    <property type="entry name" value="LRR_N_plant-typ"/>
</dbReference>
<evidence type="ECO:0000256" key="1">
    <source>
        <dbReference type="ARBA" id="ARBA00022614"/>
    </source>
</evidence>
<dbReference type="PANTHER" id="PTHR48054:SF94">
    <property type="entry name" value="LEUCINE-RICH REPEAT RECEPTOR-LIKE PROTEIN FASCIATED EAR2"/>
    <property type="match status" value="1"/>
</dbReference>
<dbReference type="Proteomes" id="UP000325081">
    <property type="component" value="Unassembled WGS sequence"/>
</dbReference>
<evidence type="ECO:0000259" key="3">
    <source>
        <dbReference type="Pfam" id="PF08263"/>
    </source>
</evidence>
<dbReference type="InterPro" id="IPR052592">
    <property type="entry name" value="LRR-RLK"/>
</dbReference>
<dbReference type="AlphaFoldDB" id="A0A5A7R1A5"/>
<gene>
    <name evidence="4" type="ORF">STAS_28454</name>
</gene>
<name>A0A5A7R1A5_STRAF</name>
<evidence type="ECO:0000313" key="4">
    <source>
        <dbReference type="EMBL" id="GER51102.1"/>
    </source>
</evidence>
<keyword evidence="1" id="KW-0433">Leucine-rich repeat</keyword>
<dbReference type="OrthoDB" id="997795at2759"/>
<dbReference type="InterPro" id="IPR032675">
    <property type="entry name" value="LRR_dom_sf"/>
</dbReference>
<keyword evidence="4" id="KW-0808">Transferase</keyword>
<keyword evidence="2" id="KW-0677">Repeat</keyword>
<accession>A0A5A7R1A5</accession>
<dbReference type="Gene3D" id="3.80.10.10">
    <property type="entry name" value="Ribonuclease Inhibitor"/>
    <property type="match status" value="1"/>
</dbReference>
<evidence type="ECO:0000256" key="2">
    <source>
        <dbReference type="ARBA" id="ARBA00022737"/>
    </source>
</evidence>
<sequence length="160" mass="18180">KVIEEMELIRNEATWMVNKGKLLLMGNYSIHAAATVKKQALMKFKKQLVDPLNYLESWKDSYSDSDSDSHCRFYGVLCDKKIGSRLSRAEKLHKFQNLNVSNNDMNGTVPDLSSLKKLVAHDLCDNEYSGPFLEWVGSLPELTWLSLGGNSFDEGEIPEY</sequence>
<feature type="non-terminal residue" evidence="4">
    <location>
        <position position="1"/>
    </location>
</feature>
<protein>
    <submittedName>
        <fullName evidence="4">Leucine-rich receptor-like protein kinase family protein</fullName>
    </submittedName>
</protein>
<evidence type="ECO:0000313" key="5">
    <source>
        <dbReference type="Proteomes" id="UP000325081"/>
    </source>
</evidence>
<dbReference type="GO" id="GO:0016301">
    <property type="term" value="F:kinase activity"/>
    <property type="evidence" value="ECO:0007669"/>
    <property type="project" value="UniProtKB-KW"/>
</dbReference>
<keyword evidence="4" id="KW-0675">Receptor</keyword>
<dbReference type="SUPFAM" id="SSF52058">
    <property type="entry name" value="L domain-like"/>
    <property type="match status" value="1"/>
</dbReference>
<dbReference type="Pfam" id="PF08263">
    <property type="entry name" value="LRRNT_2"/>
    <property type="match status" value="1"/>
</dbReference>
<keyword evidence="5" id="KW-1185">Reference proteome</keyword>
<organism evidence="4 5">
    <name type="scientific">Striga asiatica</name>
    <name type="common">Asiatic witchweed</name>
    <name type="synonym">Buchnera asiatica</name>
    <dbReference type="NCBI Taxonomy" id="4170"/>
    <lineage>
        <taxon>Eukaryota</taxon>
        <taxon>Viridiplantae</taxon>
        <taxon>Streptophyta</taxon>
        <taxon>Embryophyta</taxon>
        <taxon>Tracheophyta</taxon>
        <taxon>Spermatophyta</taxon>
        <taxon>Magnoliopsida</taxon>
        <taxon>eudicotyledons</taxon>
        <taxon>Gunneridae</taxon>
        <taxon>Pentapetalae</taxon>
        <taxon>asterids</taxon>
        <taxon>lamiids</taxon>
        <taxon>Lamiales</taxon>
        <taxon>Orobanchaceae</taxon>
        <taxon>Buchnereae</taxon>
        <taxon>Striga</taxon>
    </lineage>
</organism>
<keyword evidence="4" id="KW-0418">Kinase</keyword>
<proteinExistence type="predicted"/>
<feature type="domain" description="Leucine-rich repeat-containing N-terminal plant-type" evidence="3">
    <location>
        <begin position="38"/>
        <end position="79"/>
    </location>
</feature>
<dbReference type="PANTHER" id="PTHR48054">
    <property type="entry name" value="RECEPTOR KINASE-LIKE PROTEIN XA21"/>
    <property type="match status" value="1"/>
</dbReference>
<dbReference type="EMBL" id="BKCP01009515">
    <property type="protein sequence ID" value="GER51102.1"/>
    <property type="molecule type" value="Genomic_DNA"/>
</dbReference>